<name>A0AAV0WS60_9HEMI</name>
<accession>A0AAV0WS60</accession>
<dbReference type="EMBL" id="CARXXK010000002">
    <property type="protein sequence ID" value="CAI6358890.1"/>
    <property type="molecule type" value="Genomic_DNA"/>
</dbReference>
<evidence type="ECO:0000313" key="4">
    <source>
        <dbReference type="Proteomes" id="UP001160148"/>
    </source>
</evidence>
<dbReference type="PANTHER" id="PTHR34153:SF2">
    <property type="entry name" value="SI:CH211-262H13.3-RELATED"/>
    <property type="match status" value="1"/>
</dbReference>
<evidence type="ECO:0000259" key="2">
    <source>
        <dbReference type="Pfam" id="PF16064"/>
    </source>
</evidence>
<dbReference type="InterPro" id="IPR032071">
    <property type="entry name" value="DUF4806"/>
</dbReference>
<dbReference type="AlphaFoldDB" id="A0AAV0WS60"/>
<protein>
    <recommendedName>
        <fullName evidence="2">DUF4806 domain-containing protein</fullName>
    </recommendedName>
</protein>
<evidence type="ECO:0000313" key="3">
    <source>
        <dbReference type="EMBL" id="CAI6358890.1"/>
    </source>
</evidence>
<dbReference type="Proteomes" id="UP001160148">
    <property type="component" value="Unassembled WGS sequence"/>
</dbReference>
<organism evidence="3 4">
    <name type="scientific">Macrosiphum euphorbiae</name>
    <name type="common">potato aphid</name>
    <dbReference type="NCBI Taxonomy" id="13131"/>
    <lineage>
        <taxon>Eukaryota</taxon>
        <taxon>Metazoa</taxon>
        <taxon>Ecdysozoa</taxon>
        <taxon>Arthropoda</taxon>
        <taxon>Hexapoda</taxon>
        <taxon>Insecta</taxon>
        <taxon>Pterygota</taxon>
        <taxon>Neoptera</taxon>
        <taxon>Paraneoptera</taxon>
        <taxon>Hemiptera</taxon>
        <taxon>Sternorrhyncha</taxon>
        <taxon>Aphidomorpha</taxon>
        <taxon>Aphidoidea</taxon>
        <taxon>Aphididae</taxon>
        <taxon>Macrosiphini</taxon>
        <taxon>Macrosiphum</taxon>
    </lineage>
</organism>
<reference evidence="3 4" key="1">
    <citation type="submission" date="2023-01" db="EMBL/GenBank/DDBJ databases">
        <authorList>
            <person name="Whitehead M."/>
        </authorList>
    </citation>
    <scope>NUCLEOTIDE SEQUENCE [LARGE SCALE GENOMIC DNA]</scope>
</reference>
<evidence type="ECO:0000256" key="1">
    <source>
        <dbReference type="SAM" id="MobiDB-lite"/>
    </source>
</evidence>
<dbReference type="PANTHER" id="PTHR34153">
    <property type="entry name" value="SI:CH211-262H13.3-RELATED-RELATED"/>
    <property type="match status" value="1"/>
</dbReference>
<sequence length="453" mass="50845">MSAGWYVVKFKNEKNIIEVIPSNWIKNFEACFWPLKFGSIKLQSAIKNRANPEKDWKLYPIKVICNKMFTVYKDASKFANETLAQSSSESEQLTAKKTSTKRKKKNKQIDCSSGPSSDENLSDNELPPFPKFKKNDYKENESSIDVSHNIECSLNDDLNVVSNENQSIFVIDDEDNQNIDLSDGFRCTISNNQNCVSSDESFTVIDNNDIGVSNGSDNLPSVSGNKNQNYNFPEDTVNNQTAVTMQEINLSDIDFGSLVSVPQNKQKTHISSEVETQILRQLITLNARCKEQGDYLHTIMMVVNNIQEKQDKQISSIAVSSATNDELENVCAMLPISNELSLTNFKETLINNKPLYDKMVKMLALLGGSNFKESVRRILRKLITNDYAKSFSYTGHKNNKTALNNTILASLLTKAIHSSANNADTSIKQIKLVASIWLTKANERCKQAAETPL</sequence>
<proteinExistence type="predicted"/>
<keyword evidence="4" id="KW-1185">Reference proteome</keyword>
<feature type="region of interest" description="Disordered" evidence="1">
    <location>
        <begin position="89"/>
        <end position="135"/>
    </location>
</feature>
<feature type="compositionally biased region" description="Polar residues" evidence="1">
    <location>
        <begin position="109"/>
        <end position="119"/>
    </location>
</feature>
<feature type="domain" description="DUF4806" evidence="2">
    <location>
        <begin position="334"/>
        <end position="414"/>
    </location>
</feature>
<gene>
    <name evidence="3" type="ORF">MEUPH1_LOCUS14357</name>
</gene>
<dbReference type="Pfam" id="PF16064">
    <property type="entry name" value="DUF4806"/>
    <property type="match status" value="1"/>
</dbReference>
<comment type="caution">
    <text evidence="3">The sequence shown here is derived from an EMBL/GenBank/DDBJ whole genome shotgun (WGS) entry which is preliminary data.</text>
</comment>